<proteinExistence type="predicted"/>
<protein>
    <submittedName>
        <fullName evidence="1">Peptide ABC transporter permease</fullName>
    </submittedName>
</protein>
<evidence type="ECO:0000313" key="2">
    <source>
        <dbReference type="Proteomes" id="UP000188605"/>
    </source>
</evidence>
<sequence>MKKIINFLKGSPKTTVGLIMLIVTLVMTMGAPLFTNYDPIERFEGKYQEAPSEEHILGTTQLGRDVFSQTLHGGRKSISVGFFAGTIAVTLSLILGISAGYFGGVYDSIVSSIINVVMVIPNIVLLLIIASLLGGISPFLICIIIGFTSWPWNARVLRAQTMSIRSREFIYSAETLGESKLRILLVEIMPNMLSIISSSFVSTIIYAIMAHATLEFIGFGDPLSVTWGTMLYNAQTSGAMISGAWWEIAGPIGGLLLIGISLTLINFSIDEISNPKLRVQRFMRIYYKRQKKQLKENGRRS</sequence>
<name>A0ACC8XBM6_9FIRM</name>
<keyword evidence="2" id="KW-1185">Reference proteome</keyword>
<organism evidence="1 2">
    <name type="scientific">Candidatus Epulonipiscium fishelsonii</name>
    <dbReference type="NCBI Taxonomy" id="77094"/>
    <lineage>
        <taxon>Bacteria</taxon>
        <taxon>Bacillati</taxon>
        <taxon>Bacillota</taxon>
        <taxon>Clostridia</taxon>
        <taxon>Lachnospirales</taxon>
        <taxon>Lachnospiraceae</taxon>
        <taxon>Candidatus Epulonipiscium</taxon>
    </lineage>
</organism>
<gene>
    <name evidence="1" type="ORF">AN396_07365</name>
</gene>
<dbReference type="Proteomes" id="UP000188605">
    <property type="component" value="Unassembled WGS sequence"/>
</dbReference>
<evidence type="ECO:0000313" key="1">
    <source>
        <dbReference type="EMBL" id="ONI39860.1"/>
    </source>
</evidence>
<dbReference type="EMBL" id="LJDB01000060">
    <property type="protein sequence ID" value="ONI39860.1"/>
    <property type="molecule type" value="Genomic_DNA"/>
</dbReference>
<comment type="caution">
    <text evidence="1">The sequence shown here is derived from an EMBL/GenBank/DDBJ whole genome shotgun (WGS) entry which is preliminary data.</text>
</comment>
<accession>A0ACC8XBM6</accession>
<reference evidence="1" key="1">
    <citation type="submission" date="2016-08" db="EMBL/GenBank/DDBJ databases">
        <authorList>
            <person name="Ngugi D.K."/>
            <person name="Miyake S."/>
            <person name="Stingl U."/>
        </authorList>
    </citation>
    <scope>NUCLEOTIDE SEQUENCE</scope>
    <source>
        <strain evidence="1">SCG-B11WGA-EpuloA1</strain>
    </source>
</reference>